<comment type="caution">
    <text evidence="2">The sequence shown here is derived from an EMBL/GenBank/DDBJ whole genome shotgun (WGS) entry which is preliminary data.</text>
</comment>
<organism evidence="2 3">
    <name type="scientific">Alteripontixanthobacter maritimus</name>
    <dbReference type="NCBI Taxonomy" id="2161824"/>
    <lineage>
        <taxon>Bacteria</taxon>
        <taxon>Pseudomonadati</taxon>
        <taxon>Pseudomonadota</taxon>
        <taxon>Alphaproteobacteria</taxon>
        <taxon>Sphingomonadales</taxon>
        <taxon>Erythrobacteraceae</taxon>
        <taxon>Alteripontixanthobacter</taxon>
    </lineage>
</organism>
<dbReference type="EMBL" id="QBKA01000002">
    <property type="protein sequence ID" value="RDC60009.1"/>
    <property type="molecule type" value="Genomic_DNA"/>
</dbReference>
<dbReference type="Pfam" id="PF06676">
    <property type="entry name" value="DUF1178"/>
    <property type="match status" value="1"/>
</dbReference>
<accession>A0A369QAR7</accession>
<dbReference type="Proteomes" id="UP000253727">
    <property type="component" value="Unassembled WGS sequence"/>
</dbReference>
<proteinExistence type="predicted"/>
<evidence type="ECO:0000256" key="1">
    <source>
        <dbReference type="SAM" id="MobiDB-lite"/>
    </source>
</evidence>
<feature type="region of interest" description="Disordered" evidence="1">
    <location>
        <begin position="52"/>
        <end position="74"/>
    </location>
</feature>
<dbReference type="RefSeq" id="WP_115366255.1">
    <property type="nucleotide sequence ID" value="NZ_QBKA01000002.1"/>
</dbReference>
<sequence>MIVFDLVCSEGHRFEGWFGSGDEFTTQRDRRDIGCPTCGTPEIMKAPMAPAIPTKSNRGALQQAGEKSDDLPNKTPLAAKAANAVEALSAMQAEALKNSTYVGDSFAEDSRAMHYGEKDAAIIHGEASVHDAKELAKEGIAIAPLPFPVVKPDEIN</sequence>
<dbReference type="PIRSF" id="PIRSF032131">
    <property type="entry name" value="UCP032131"/>
    <property type="match status" value="1"/>
</dbReference>
<evidence type="ECO:0000313" key="3">
    <source>
        <dbReference type="Proteomes" id="UP000253727"/>
    </source>
</evidence>
<name>A0A369QAR7_9SPHN</name>
<protein>
    <submittedName>
        <fullName evidence="2">Uncharacterized protein</fullName>
    </submittedName>
</protein>
<evidence type="ECO:0000313" key="2">
    <source>
        <dbReference type="EMBL" id="RDC60009.1"/>
    </source>
</evidence>
<keyword evidence="3" id="KW-1185">Reference proteome</keyword>
<dbReference type="AlphaFoldDB" id="A0A369QAR7"/>
<dbReference type="InterPro" id="IPR009562">
    <property type="entry name" value="DUF1178"/>
</dbReference>
<dbReference type="OrthoDB" id="9799894at2"/>
<reference evidence="2 3" key="1">
    <citation type="submission" date="2018-04" db="EMBL/GenBank/DDBJ databases">
        <title>Altererythrobacter sp. HME9302 genome sequencing and assembly.</title>
        <authorList>
            <person name="Kang H."/>
            <person name="Kim H."/>
            <person name="Joh K."/>
        </authorList>
    </citation>
    <scope>NUCLEOTIDE SEQUENCE [LARGE SCALE GENOMIC DNA]</scope>
    <source>
        <strain evidence="2 3">HME9302</strain>
    </source>
</reference>
<gene>
    <name evidence="2" type="ORF">HME9302_01208</name>
</gene>